<evidence type="ECO:0000313" key="1">
    <source>
        <dbReference type="EMBL" id="OCL13453.1"/>
    </source>
</evidence>
<dbReference type="OrthoDB" id="9975943at2759"/>
<dbReference type="Gene3D" id="3.40.50.720">
    <property type="entry name" value="NAD(P)-binding Rossmann-like Domain"/>
    <property type="match status" value="1"/>
</dbReference>
<dbReference type="AlphaFoldDB" id="A0A8E2FBJ7"/>
<gene>
    <name evidence="1" type="ORF">AOQ84DRAFT_310556</name>
</gene>
<dbReference type="EMBL" id="KV748721">
    <property type="protein sequence ID" value="OCL13453.1"/>
    <property type="molecule type" value="Genomic_DNA"/>
</dbReference>
<dbReference type="InterPro" id="IPR036291">
    <property type="entry name" value="NAD(P)-bd_dom_sf"/>
</dbReference>
<protein>
    <recommendedName>
        <fullName evidence="3">NAD(P)-binding domain-containing protein</fullName>
    </recommendedName>
</protein>
<organism evidence="1 2">
    <name type="scientific">Glonium stellatum</name>
    <dbReference type="NCBI Taxonomy" id="574774"/>
    <lineage>
        <taxon>Eukaryota</taxon>
        <taxon>Fungi</taxon>
        <taxon>Dikarya</taxon>
        <taxon>Ascomycota</taxon>
        <taxon>Pezizomycotina</taxon>
        <taxon>Dothideomycetes</taxon>
        <taxon>Pleosporomycetidae</taxon>
        <taxon>Gloniales</taxon>
        <taxon>Gloniaceae</taxon>
        <taxon>Glonium</taxon>
    </lineage>
</organism>
<reference evidence="1 2" key="1">
    <citation type="journal article" date="2016" name="Nat. Commun.">
        <title>Ectomycorrhizal ecology is imprinted in the genome of the dominant symbiotic fungus Cenococcum geophilum.</title>
        <authorList>
            <consortium name="DOE Joint Genome Institute"/>
            <person name="Peter M."/>
            <person name="Kohler A."/>
            <person name="Ohm R.A."/>
            <person name="Kuo A."/>
            <person name="Krutzmann J."/>
            <person name="Morin E."/>
            <person name="Arend M."/>
            <person name="Barry K.W."/>
            <person name="Binder M."/>
            <person name="Choi C."/>
            <person name="Clum A."/>
            <person name="Copeland A."/>
            <person name="Grisel N."/>
            <person name="Haridas S."/>
            <person name="Kipfer T."/>
            <person name="LaButti K."/>
            <person name="Lindquist E."/>
            <person name="Lipzen A."/>
            <person name="Maire R."/>
            <person name="Meier B."/>
            <person name="Mihaltcheva S."/>
            <person name="Molinier V."/>
            <person name="Murat C."/>
            <person name="Poggeler S."/>
            <person name="Quandt C.A."/>
            <person name="Sperisen C."/>
            <person name="Tritt A."/>
            <person name="Tisserant E."/>
            <person name="Crous P.W."/>
            <person name="Henrissat B."/>
            <person name="Nehls U."/>
            <person name="Egli S."/>
            <person name="Spatafora J.W."/>
            <person name="Grigoriev I.V."/>
            <person name="Martin F.M."/>
        </authorList>
    </citation>
    <scope>NUCLEOTIDE SEQUENCE [LARGE SCALE GENOMIC DNA]</scope>
    <source>
        <strain evidence="1 2">CBS 207.34</strain>
    </source>
</reference>
<name>A0A8E2FBJ7_9PEZI</name>
<dbReference type="PANTHER" id="PTHR14097:SF8">
    <property type="entry name" value="NAD(P)-BINDING DOMAIN-CONTAINING PROTEIN"/>
    <property type="match status" value="1"/>
</dbReference>
<accession>A0A8E2FBJ7</accession>
<sequence length="250" mass="26640">MHLILTGATGVVGSAVLRAMLIAPMVTKVTILSRRRVLQAEGQSKVDVVIHQDFENYNAELMERLKDANGCVWALGIGQNAASKADYIRINKSYTLSFANALANTTGRNTPYIFIFISGEGATHSPGPLTTLYGRIKGETEIALLSLSNSVINGQDTLRVYVVRPGAVDPSDQPDIRDFIPKKGGVLGTIEPPVRAVMSVIYKRMHTPSKEMGQAIVTLATGTGGPLKAKGVEGGGRIVTNIGLRNLAGL</sequence>
<dbReference type="SUPFAM" id="SSF51735">
    <property type="entry name" value="NAD(P)-binding Rossmann-fold domains"/>
    <property type="match status" value="1"/>
</dbReference>
<proteinExistence type="predicted"/>
<keyword evidence="2" id="KW-1185">Reference proteome</keyword>
<dbReference type="Proteomes" id="UP000250140">
    <property type="component" value="Unassembled WGS sequence"/>
</dbReference>
<evidence type="ECO:0008006" key="3">
    <source>
        <dbReference type="Google" id="ProtNLM"/>
    </source>
</evidence>
<dbReference type="PANTHER" id="PTHR14097">
    <property type="entry name" value="OXIDOREDUCTASE HTATIP2"/>
    <property type="match status" value="1"/>
</dbReference>
<evidence type="ECO:0000313" key="2">
    <source>
        <dbReference type="Proteomes" id="UP000250140"/>
    </source>
</evidence>